<name>A0ABP1C631_9GAMM</name>
<sequence length="127" mass="14107">MRNLSRMRVLWIVCWSWMVGVAVAGGRYEDPPMHLVEVQKLSQQALEAAKQGNKDAALESAKQGRKLAVQSYKEKSTMPMQVASSSLKGAIGSLESGNLPDAMTQLEHALNKLNEEVDYYKKEGKLK</sequence>
<dbReference type="Gene3D" id="1.20.120.660">
    <property type="entry name" value="IL-4 antagonist (De novo design) like domain"/>
    <property type="match status" value="1"/>
</dbReference>
<organism evidence="1 2">
    <name type="scientific">Candidatus Methylocalor cossyra</name>
    <dbReference type="NCBI Taxonomy" id="3108543"/>
    <lineage>
        <taxon>Bacteria</taxon>
        <taxon>Pseudomonadati</taxon>
        <taxon>Pseudomonadota</taxon>
        <taxon>Gammaproteobacteria</taxon>
        <taxon>Methylococcales</taxon>
        <taxon>Methylococcaceae</taxon>
        <taxon>Candidatus Methylocalor</taxon>
    </lineage>
</organism>
<evidence type="ECO:0000313" key="1">
    <source>
        <dbReference type="EMBL" id="CAL1239715.1"/>
    </source>
</evidence>
<protein>
    <recommendedName>
        <fullName evidence="3">DUF4398 domain-containing protein</fullName>
    </recommendedName>
</protein>
<reference evidence="1 2" key="1">
    <citation type="submission" date="2024-04" db="EMBL/GenBank/DDBJ databases">
        <authorList>
            <person name="Cremers G."/>
        </authorList>
    </citation>
    <scope>NUCLEOTIDE SEQUENCE [LARGE SCALE GENOMIC DNA]</scope>
    <source>
        <strain evidence="1">MeCH1-AG</strain>
    </source>
</reference>
<evidence type="ECO:0008006" key="3">
    <source>
        <dbReference type="Google" id="ProtNLM"/>
    </source>
</evidence>
<proteinExistence type="predicted"/>
<keyword evidence="2" id="KW-1185">Reference proteome</keyword>
<accession>A0ABP1C631</accession>
<evidence type="ECO:0000313" key="2">
    <source>
        <dbReference type="Proteomes" id="UP001497493"/>
    </source>
</evidence>
<dbReference type="EMBL" id="OZ026884">
    <property type="protein sequence ID" value="CAL1239715.1"/>
    <property type="molecule type" value="Genomic_DNA"/>
</dbReference>
<dbReference type="Proteomes" id="UP001497493">
    <property type="component" value="Chromosome"/>
</dbReference>
<gene>
    <name evidence="1" type="ORF">MECH1_V1_0939</name>
</gene>